<reference evidence="1 2" key="1">
    <citation type="submission" date="2023-11" db="EMBL/GenBank/DDBJ databases">
        <title>Halocaridina rubra genome assembly.</title>
        <authorList>
            <person name="Smith C."/>
        </authorList>
    </citation>
    <scope>NUCLEOTIDE SEQUENCE [LARGE SCALE GENOMIC DNA]</scope>
    <source>
        <strain evidence="1">EP-1</strain>
        <tissue evidence="1">Whole</tissue>
    </source>
</reference>
<dbReference type="Proteomes" id="UP001381693">
    <property type="component" value="Unassembled WGS sequence"/>
</dbReference>
<gene>
    <name evidence="1" type="ORF">SK128_014851</name>
</gene>
<proteinExistence type="predicted"/>
<keyword evidence="2" id="KW-1185">Reference proteome</keyword>
<evidence type="ECO:0000313" key="1">
    <source>
        <dbReference type="EMBL" id="KAK7066100.1"/>
    </source>
</evidence>
<evidence type="ECO:0000313" key="2">
    <source>
        <dbReference type="Proteomes" id="UP001381693"/>
    </source>
</evidence>
<comment type="caution">
    <text evidence="1">The sequence shown here is derived from an EMBL/GenBank/DDBJ whole genome shotgun (WGS) entry which is preliminary data.</text>
</comment>
<dbReference type="AlphaFoldDB" id="A0AAN8ZZ12"/>
<feature type="non-terminal residue" evidence="1">
    <location>
        <position position="1"/>
    </location>
</feature>
<accession>A0AAN8ZZ12</accession>
<organism evidence="1 2">
    <name type="scientific">Halocaridina rubra</name>
    <name type="common">Hawaiian red shrimp</name>
    <dbReference type="NCBI Taxonomy" id="373956"/>
    <lineage>
        <taxon>Eukaryota</taxon>
        <taxon>Metazoa</taxon>
        <taxon>Ecdysozoa</taxon>
        <taxon>Arthropoda</taxon>
        <taxon>Crustacea</taxon>
        <taxon>Multicrustacea</taxon>
        <taxon>Malacostraca</taxon>
        <taxon>Eumalacostraca</taxon>
        <taxon>Eucarida</taxon>
        <taxon>Decapoda</taxon>
        <taxon>Pleocyemata</taxon>
        <taxon>Caridea</taxon>
        <taxon>Atyoidea</taxon>
        <taxon>Atyidae</taxon>
        <taxon>Halocaridina</taxon>
    </lineage>
</organism>
<dbReference type="EMBL" id="JAXCGZ010019435">
    <property type="protein sequence ID" value="KAK7066100.1"/>
    <property type="molecule type" value="Genomic_DNA"/>
</dbReference>
<protein>
    <submittedName>
        <fullName evidence="1">Uncharacterized protein</fullName>
    </submittedName>
</protein>
<sequence length="62" mass="7360">RAIIKYRMIYLIGKTFSTRSRIKDEGREDSLLQQQQQTSLVYEGRVRSGLWTTRLEKNEPKS</sequence>
<name>A0AAN8ZZ12_HALRR</name>